<dbReference type="OrthoDB" id="9800587at2"/>
<evidence type="ECO:0000256" key="1">
    <source>
        <dbReference type="ARBA" id="ARBA00010364"/>
    </source>
</evidence>
<evidence type="ECO:0000313" key="3">
    <source>
        <dbReference type="Proteomes" id="UP000291088"/>
    </source>
</evidence>
<reference evidence="2 3" key="1">
    <citation type="submission" date="2019-01" db="EMBL/GenBank/DDBJ databases">
        <authorList>
            <person name="Deng T."/>
        </authorList>
    </citation>
    <scope>NUCLEOTIDE SEQUENCE [LARGE SCALE GENOMIC DNA]</scope>
    <source>
        <strain evidence="2 3">F8825</strain>
    </source>
</reference>
<evidence type="ECO:0000313" key="2">
    <source>
        <dbReference type="EMBL" id="RYC26862.1"/>
    </source>
</evidence>
<name>A0A4V1RTQ3_9HYPH</name>
<accession>A0A4V1RTQ3</accession>
<dbReference type="SMART" id="SM01152">
    <property type="entry name" value="DUF167"/>
    <property type="match status" value="1"/>
</dbReference>
<sequence length="110" mass="12275">MKRQRTKKRPAEDGAEGRDSFFWWEEDVLVVNILGKPAASRDAIGKPKGRQLQVSVTEAPRFGRATDHMVRFLAGEFGVAPHAITVVFGCFNVNKQLRIKAPAKLPGVFR</sequence>
<proteinExistence type="inferred from homology"/>
<dbReference type="Proteomes" id="UP000291088">
    <property type="component" value="Unassembled WGS sequence"/>
</dbReference>
<dbReference type="AlphaFoldDB" id="A0A4V1RTQ3"/>
<dbReference type="InterPro" id="IPR036591">
    <property type="entry name" value="YggU-like_sf"/>
</dbReference>
<dbReference type="RefSeq" id="WP_129330336.1">
    <property type="nucleotide sequence ID" value="NZ_SDVB01000050.1"/>
</dbReference>
<dbReference type="SUPFAM" id="SSF69786">
    <property type="entry name" value="YggU-like"/>
    <property type="match status" value="1"/>
</dbReference>
<dbReference type="Gene3D" id="3.30.1200.10">
    <property type="entry name" value="YggU-like"/>
    <property type="match status" value="1"/>
</dbReference>
<comment type="similarity">
    <text evidence="1">Belongs to the UPF0235 family.</text>
</comment>
<gene>
    <name evidence="2" type="ORF">EUU22_01400</name>
</gene>
<dbReference type="InterPro" id="IPR003746">
    <property type="entry name" value="DUF167"/>
</dbReference>
<organism evidence="2 3">
    <name type="scientific">Ciceribacter ferrooxidans</name>
    <dbReference type="NCBI Taxonomy" id="2509717"/>
    <lineage>
        <taxon>Bacteria</taxon>
        <taxon>Pseudomonadati</taxon>
        <taxon>Pseudomonadota</taxon>
        <taxon>Alphaproteobacteria</taxon>
        <taxon>Hyphomicrobiales</taxon>
        <taxon>Rhizobiaceae</taxon>
        <taxon>Ciceribacter</taxon>
    </lineage>
</organism>
<protein>
    <submittedName>
        <fullName evidence="2">DUF167 domain-containing protein</fullName>
    </submittedName>
</protein>
<comment type="caution">
    <text evidence="2">The sequence shown here is derived from an EMBL/GenBank/DDBJ whole genome shotgun (WGS) entry which is preliminary data.</text>
</comment>
<dbReference type="Pfam" id="PF02594">
    <property type="entry name" value="DUF167"/>
    <property type="match status" value="1"/>
</dbReference>
<keyword evidence="3" id="KW-1185">Reference proteome</keyword>
<dbReference type="NCBIfam" id="TIGR00251">
    <property type="entry name" value="DUF167 family protein"/>
    <property type="match status" value="1"/>
</dbReference>
<dbReference type="EMBL" id="SDVB01000050">
    <property type="protein sequence ID" value="RYC26862.1"/>
    <property type="molecule type" value="Genomic_DNA"/>
</dbReference>